<gene>
    <name evidence="1" type="ORF">P7D85_12975</name>
</gene>
<comment type="caution">
    <text evidence="1">The sequence shown here is derived from an EMBL/GenBank/DDBJ whole genome shotgun (WGS) entry which is preliminary data.</text>
</comment>
<name>A0ABU3F0N7_9ENTE</name>
<dbReference type="SUPFAM" id="SSF143100">
    <property type="entry name" value="TTHA1013/TTHA0281-like"/>
    <property type="match status" value="1"/>
</dbReference>
<dbReference type="Gene3D" id="3.30.160.250">
    <property type="match status" value="1"/>
</dbReference>
<accession>A0ABU3F0N7</accession>
<evidence type="ECO:0000313" key="1">
    <source>
        <dbReference type="EMBL" id="MDT2600694.1"/>
    </source>
</evidence>
<dbReference type="Proteomes" id="UP001252875">
    <property type="component" value="Unassembled WGS sequence"/>
</dbReference>
<dbReference type="EMBL" id="JARPYI010000007">
    <property type="protein sequence ID" value="MDT2600694.1"/>
    <property type="molecule type" value="Genomic_DNA"/>
</dbReference>
<dbReference type="RefSeq" id="WP_311822574.1">
    <property type="nucleotide sequence ID" value="NZ_JARPYF010000003.1"/>
</dbReference>
<keyword evidence="2" id="KW-1185">Reference proteome</keyword>
<protein>
    <submittedName>
        <fullName evidence="1">Type II toxin-antitoxin system HicB family antitoxin</fullName>
    </submittedName>
</protein>
<organism evidence="1 2">
    <name type="scientific">Enterococcus hulanensis</name>
    <dbReference type="NCBI Taxonomy" id="2559929"/>
    <lineage>
        <taxon>Bacteria</taxon>
        <taxon>Bacillati</taxon>
        <taxon>Bacillota</taxon>
        <taxon>Bacilli</taxon>
        <taxon>Lactobacillales</taxon>
        <taxon>Enterococcaceae</taxon>
        <taxon>Enterococcus</taxon>
    </lineage>
</organism>
<evidence type="ECO:0000313" key="2">
    <source>
        <dbReference type="Proteomes" id="UP001252875"/>
    </source>
</evidence>
<sequence>MLVSYPALFFFDDSDGLEASYQVYIPDLDAMTQGRDISDSIFMASDLLGIRLADDIENERSIAEPSDINSLSLVENRPFQNADDFKFAFNAAKSFISMVSVELDEYLSANEPIKKTLTIPKWADKLGKELHLNFSKTLTDAIVEKR</sequence>
<reference evidence="1 2" key="1">
    <citation type="submission" date="2023-03" db="EMBL/GenBank/DDBJ databases">
        <authorList>
            <person name="Shen W."/>
            <person name="Cai J."/>
        </authorList>
    </citation>
    <scope>NUCLEOTIDE SEQUENCE [LARGE SCALE GENOMIC DNA]</scope>
    <source>
        <strain evidence="1 2">D6-4</strain>
    </source>
</reference>
<proteinExistence type="predicted"/>
<dbReference type="InterPro" id="IPR035069">
    <property type="entry name" value="TTHA1013/TTHA0281-like"/>
</dbReference>